<dbReference type="Pfam" id="PF03724">
    <property type="entry name" value="META"/>
    <property type="match status" value="1"/>
</dbReference>
<comment type="caution">
    <text evidence="2">The sequence shown here is derived from an EMBL/GenBank/DDBJ whole genome shotgun (WGS) entry which is preliminary data.</text>
</comment>
<dbReference type="AlphaFoldDB" id="A0A832LJL0"/>
<dbReference type="InterPro" id="IPR038670">
    <property type="entry name" value="HslJ-like_sf"/>
</dbReference>
<dbReference type="Gene3D" id="2.40.128.640">
    <property type="match status" value="1"/>
</dbReference>
<protein>
    <submittedName>
        <fullName evidence="2">META domain-containing protein</fullName>
    </submittedName>
</protein>
<reference evidence="2" key="1">
    <citation type="journal article" date="2020" name="mSystems">
        <title>Genome- and Community-Level Interaction Insights into Carbon Utilization and Element Cycling Functions of Hydrothermarchaeota in Hydrothermal Sediment.</title>
        <authorList>
            <person name="Zhou Z."/>
            <person name="Liu Y."/>
            <person name="Xu W."/>
            <person name="Pan J."/>
            <person name="Luo Z.H."/>
            <person name="Li M."/>
        </authorList>
    </citation>
    <scope>NUCLEOTIDE SEQUENCE [LARGE SCALE GENOMIC DNA]</scope>
    <source>
        <strain evidence="2">SpSt-500</strain>
    </source>
</reference>
<dbReference type="InterPro" id="IPR005184">
    <property type="entry name" value="DUF306_Meta_HslJ"/>
</dbReference>
<evidence type="ECO:0000313" key="2">
    <source>
        <dbReference type="EMBL" id="HGT49214.1"/>
    </source>
</evidence>
<dbReference type="Pfam" id="PF04170">
    <property type="entry name" value="NlpE"/>
    <property type="match status" value="1"/>
</dbReference>
<dbReference type="PANTHER" id="PTHR35535">
    <property type="entry name" value="HEAT SHOCK PROTEIN HSLJ"/>
    <property type="match status" value="1"/>
</dbReference>
<sequence length="367" mass="41599">MKRVLVFLSVILLLGGCKSSSQLYSDKQEVELKKFAGLWYGELPCADCESISYQLNINTDNTFSEHLIYNGKSKTPFVDEGSWELSSGNILKIKGKNSERMFLFSDNNLIMLDREGKQIASSFKDKYILSREKLEQDISLLGKLLEEGIDFIARGNEPFWSLNIDFDKAMRFTSLTEIAEFNTPAVEGVKAQDADVTRYHAIVESGEMDVTIIADSCIDSMSGEKFSHTVFVRIKRGNDKDFKEFKGCGKYLVDYRLNDIWVMTEMTDFKLEKDRLMKGLPVFEFQLNAKKFIGHAGCNNLMSSIEVKGNTIKFSKLISTKMACPDMSLEQKIGEVLSDNTLSYKIDKMTLTLESKSGIKIMLKKSD</sequence>
<accession>A0A832LJL0</accession>
<feature type="domain" description="DUF306" evidence="1">
    <location>
        <begin position="259"/>
        <end position="360"/>
    </location>
</feature>
<dbReference type="PANTHER" id="PTHR35535:SF1">
    <property type="entry name" value="HEAT SHOCK PROTEIN HSLJ"/>
    <property type="match status" value="1"/>
</dbReference>
<evidence type="ECO:0000259" key="1">
    <source>
        <dbReference type="Pfam" id="PF03724"/>
    </source>
</evidence>
<dbReference type="PROSITE" id="PS51257">
    <property type="entry name" value="PROKAR_LIPOPROTEIN"/>
    <property type="match status" value="1"/>
</dbReference>
<name>A0A832LJL0_9BACT</name>
<gene>
    <name evidence="2" type="ORF">ENS56_14345</name>
</gene>
<dbReference type="InterPro" id="IPR007298">
    <property type="entry name" value="Cu-R_lipoprotein_NlpE"/>
</dbReference>
<organism evidence="2">
    <name type="scientific">Ignavibacterium album</name>
    <dbReference type="NCBI Taxonomy" id="591197"/>
    <lineage>
        <taxon>Bacteria</taxon>
        <taxon>Pseudomonadati</taxon>
        <taxon>Ignavibacteriota</taxon>
        <taxon>Ignavibacteria</taxon>
        <taxon>Ignavibacteriales</taxon>
        <taxon>Ignavibacteriaceae</taxon>
        <taxon>Ignavibacterium</taxon>
    </lineage>
</organism>
<dbReference type="EMBL" id="DSVI01000027">
    <property type="protein sequence ID" value="HGT49214.1"/>
    <property type="molecule type" value="Genomic_DNA"/>
</dbReference>
<proteinExistence type="predicted"/>
<dbReference type="InterPro" id="IPR053147">
    <property type="entry name" value="Hsp_HslJ-like"/>
</dbReference>
<dbReference type="Gene3D" id="2.40.128.270">
    <property type="match status" value="1"/>
</dbReference>